<keyword evidence="3" id="KW-1185">Reference proteome</keyword>
<dbReference type="InterPro" id="IPR046521">
    <property type="entry name" value="DUF6698"/>
</dbReference>
<gene>
    <name evidence="2" type="ORF">CVT26_013569</name>
</gene>
<evidence type="ECO:0000313" key="3">
    <source>
        <dbReference type="Proteomes" id="UP000284706"/>
    </source>
</evidence>
<feature type="region of interest" description="Disordered" evidence="1">
    <location>
        <begin position="1"/>
        <end position="34"/>
    </location>
</feature>
<dbReference type="EMBL" id="NHYE01004849">
    <property type="protein sequence ID" value="PPQ81607.1"/>
    <property type="molecule type" value="Genomic_DNA"/>
</dbReference>
<feature type="compositionally biased region" description="Low complexity" evidence="1">
    <location>
        <begin position="413"/>
        <end position="425"/>
    </location>
</feature>
<name>A0A409WSY7_9AGAR</name>
<protein>
    <submittedName>
        <fullName evidence="2">Uncharacterized protein</fullName>
    </submittedName>
</protein>
<sequence>MAPRTVSQEPAPIPPPPVPVEDDNNSDNPDDGVHDATFWKHKYQHLQAEVEKKKKGKQPTLVKLGRGIRRLVTITLDLEILVMSRDKHVEYVKDPSLLGDEFDRLNAEERIEKIRGWERDAQAIKQLNRFIPNFTKVITEKSPEELETFYKQLHTGATNARSDDLNRIKELVARWLNQRDPAPSPLLDEDDHDNRGIAHNVTGRLLCPIEFDWDDPEVRAKIRALDDDYDWCSSFHARAFYAKHKGDDQRLEDGFLMSSLLVKVFRAIFTSPSSAADVIDDTESDDDADPETVRPRKKARTSRNRKKKPTQRTVASILKMDGKVTPRAIAYAAVMTGERWDPTYGGFDYVGLYNYIVDFFEDLHDPLTKKRARELLLWWDEQAFPNFGEKRLSKTTASRNAMKAQRAARSEAARASAAARRGNRA</sequence>
<organism evidence="2 3">
    <name type="scientific">Gymnopilus dilepis</name>
    <dbReference type="NCBI Taxonomy" id="231916"/>
    <lineage>
        <taxon>Eukaryota</taxon>
        <taxon>Fungi</taxon>
        <taxon>Dikarya</taxon>
        <taxon>Basidiomycota</taxon>
        <taxon>Agaricomycotina</taxon>
        <taxon>Agaricomycetes</taxon>
        <taxon>Agaricomycetidae</taxon>
        <taxon>Agaricales</taxon>
        <taxon>Agaricineae</taxon>
        <taxon>Hymenogastraceae</taxon>
        <taxon>Gymnopilus</taxon>
    </lineage>
</organism>
<accession>A0A409WSY7</accession>
<proteinExistence type="predicted"/>
<feature type="compositionally biased region" description="Acidic residues" evidence="1">
    <location>
        <begin position="279"/>
        <end position="290"/>
    </location>
</feature>
<reference evidence="2 3" key="1">
    <citation type="journal article" date="2018" name="Evol. Lett.">
        <title>Horizontal gene cluster transfer increased hallucinogenic mushroom diversity.</title>
        <authorList>
            <person name="Reynolds H.T."/>
            <person name="Vijayakumar V."/>
            <person name="Gluck-Thaler E."/>
            <person name="Korotkin H.B."/>
            <person name="Matheny P.B."/>
            <person name="Slot J.C."/>
        </authorList>
    </citation>
    <scope>NUCLEOTIDE SEQUENCE [LARGE SCALE GENOMIC DNA]</scope>
    <source>
        <strain evidence="2 3">SRW20</strain>
    </source>
</reference>
<dbReference type="AlphaFoldDB" id="A0A409WSY7"/>
<feature type="compositionally biased region" description="Basic residues" evidence="1">
    <location>
        <begin position="295"/>
        <end position="310"/>
    </location>
</feature>
<comment type="caution">
    <text evidence="2">The sequence shown here is derived from an EMBL/GenBank/DDBJ whole genome shotgun (WGS) entry which is preliminary data.</text>
</comment>
<dbReference type="Proteomes" id="UP000284706">
    <property type="component" value="Unassembled WGS sequence"/>
</dbReference>
<feature type="region of interest" description="Disordered" evidence="1">
    <location>
        <begin position="279"/>
        <end position="312"/>
    </location>
</feature>
<feature type="compositionally biased region" description="Acidic residues" evidence="1">
    <location>
        <begin position="20"/>
        <end position="30"/>
    </location>
</feature>
<feature type="region of interest" description="Disordered" evidence="1">
    <location>
        <begin position="394"/>
        <end position="425"/>
    </location>
</feature>
<dbReference type="OrthoDB" id="2662502at2759"/>
<dbReference type="InParanoid" id="A0A409WSY7"/>
<evidence type="ECO:0000313" key="2">
    <source>
        <dbReference type="EMBL" id="PPQ81607.1"/>
    </source>
</evidence>
<dbReference type="STRING" id="231916.A0A409WSY7"/>
<dbReference type="Pfam" id="PF20414">
    <property type="entry name" value="DUF6698"/>
    <property type="match status" value="1"/>
</dbReference>
<evidence type="ECO:0000256" key="1">
    <source>
        <dbReference type="SAM" id="MobiDB-lite"/>
    </source>
</evidence>